<protein>
    <submittedName>
        <fullName evidence="8">Uncharacterized protein</fullName>
    </submittedName>
</protein>
<evidence type="ECO:0000256" key="7">
    <source>
        <dbReference type="SAM" id="SignalP"/>
    </source>
</evidence>
<dbReference type="EMBL" id="GG704915">
    <property type="protein sequence ID" value="KJF61305.1"/>
    <property type="molecule type" value="Genomic_DNA"/>
</dbReference>
<evidence type="ECO:0000256" key="1">
    <source>
        <dbReference type="ARBA" id="ARBA00004167"/>
    </source>
</evidence>
<dbReference type="PANTHER" id="PTHR15549">
    <property type="entry name" value="PAIRED IMMUNOGLOBULIN-LIKE TYPE 2 RECEPTOR"/>
    <property type="match status" value="1"/>
</dbReference>
<dbReference type="GO" id="GO:0016020">
    <property type="term" value="C:membrane"/>
    <property type="evidence" value="ECO:0007669"/>
    <property type="project" value="UniProtKB-SubCell"/>
</dbReference>
<feature type="signal peptide" evidence="7">
    <location>
        <begin position="1"/>
        <end position="20"/>
    </location>
</feature>
<sequence>MLLLWQLCFLVFNYLQAVRAQFIEPPGPDGSRQYRLGETVTLRWDGTDSYNILSLGIYQPQVNMTISWLISDTVDRPKKISWTVVDYGFDLTRSNLFQFLIVNGTRFGAPIDSPKFSIVNATDDTSDTTTTSSSIMPSSTTASPPVTSTSDSEADNRSDRGLGAGPTAGIGVGVTAAVGAVIAAGWWLFRRRRRAAQANLAAEPLSREYMQYAVKPTAATPPQMLDSQTIVPAELQGSDDRLRGK</sequence>
<keyword evidence="7" id="KW-0732">Signal</keyword>
<organism evidence="8 9">
    <name type="scientific">Coccidioides immitis (strain RS)</name>
    <name type="common">Valley fever fungus</name>
    <dbReference type="NCBI Taxonomy" id="246410"/>
    <lineage>
        <taxon>Eukaryota</taxon>
        <taxon>Fungi</taxon>
        <taxon>Dikarya</taxon>
        <taxon>Ascomycota</taxon>
        <taxon>Pezizomycotina</taxon>
        <taxon>Eurotiomycetes</taxon>
        <taxon>Eurotiomycetidae</taxon>
        <taxon>Onygenales</taxon>
        <taxon>Onygenaceae</taxon>
        <taxon>Coccidioides</taxon>
    </lineage>
</organism>
<dbReference type="VEuPathDB" id="FungiDB:CIMG_12262"/>
<dbReference type="PANTHER" id="PTHR15549:SF26">
    <property type="entry name" value="AXIAL BUDDING PATTERN PROTEIN 2-RELATED"/>
    <property type="match status" value="1"/>
</dbReference>
<dbReference type="GeneID" id="24164061"/>
<evidence type="ECO:0000256" key="6">
    <source>
        <dbReference type="SAM" id="Phobius"/>
    </source>
</evidence>
<feature type="region of interest" description="Disordered" evidence="5">
    <location>
        <begin position="127"/>
        <end position="164"/>
    </location>
</feature>
<evidence type="ECO:0000313" key="9">
    <source>
        <dbReference type="Proteomes" id="UP000001261"/>
    </source>
</evidence>
<keyword evidence="9" id="KW-1185">Reference proteome</keyword>
<dbReference type="InterPro" id="IPR051694">
    <property type="entry name" value="Immunoregulatory_rcpt-like"/>
</dbReference>
<dbReference type="RefSeq" id="XP_012213740.1">
    <property type="nucleotide sequence ID" value="XM_012358317.1"/>
</dbReference>
<name>A0A0D8JVF0_COCIM</name>
<evidence type="ECO:0000256" key="2">
    <source>
        <dbReference type="ARBA" id="ARBA00022692"/>
    </source>
</evidence>
<feature type="region of interest" description="Disordered" evidence="5">
    <location>
        <begin position="218"/>
        <end position="245"/>
    </location>
</feature>
<dbReference type="GO" id="GO:0071944">
    <property type="term" value="C:cell periphery"/>
    <property type="evidence" value="ECO:0007669"/>
    <property type="project" value="UniProtKB-ARBA"/>
</dbReference>
<keyword evidence="3 6" id="KW-1133">Transmembrane helix</keyword>
<evidence type="ECO:0000313" key="8">
    <source>
        <dbReference type="EMBL" id="KJF61305.1"/>
    </source>
</evidence>
<dbReference type="OrthoDB" id="10437758at2759"/>
<dbReference type="AlphaFoldDB" id="A0A0D8JVF0"/>
<evidence type="ECO:0000256" key="4">
    <source>
        <dbReference type="ARBA" id="ARBA00023136"/>
    </source>
</evidence>
<evidence type="ECO:0000256" key="3">
    <source>
        <dbReference type="ARBA" id="ARBA00022989"/>
    </source>
</evidence>
<evidence type="ECO:0000256" key="5">
    <source>
        <dbReference type="SAM" id="MobiDB-lite"/>
    </source>
</evidence>
<dbReference type="InParanoid" id="A0A0D8JVF0"/>
<comment type="subcellular location">
    <subcellularLocation>
        <location evidence="1">Membrane</location>
        <topology evidence="1">Single-pass membrane protein</topology>
    </subcellularLocation>
</comment>
<gene>
    <name evidence="8" type="ORF">CIMG_12262</name>
</gene>
<reference evidence="9" key="1">
    <citation type="journal article" date="2009" name="Genome Res.">
        <title>Comparative genomic analyses of the human fungal pathogens Coccidioides and their relatives.</title>
        <authorList>
            <person name="Sharpton T.J."/>
            <person name="Stajich J.E."/>
            <person name="Rounsley S.D."/>
            <person name="Gardner M.J."/>
            <person name="Wortman J.R."/>
            <person name="Jordar V.S."/>
            <person name="Maiti R."/>
            <person name="Kodira C.D."/>
            <person name="Neafsey D.E."/>
            <person name="Zeng Q."/>
            <person name="Hung C.-Y."/>
            <person name="McMahan C."/>
            <person name="Muszewska A."/>
            <person name="Grynberg M."/>
            <person name="Mandel M.A."/>
            <person name="Kellner E.M."/>
            <person name="Barker B.M."/>
            <person name="Galgiani J.N."/>
            <person name="Orbach M.J."/>
            <person name="Kirkland T.N."/>
            <person name="Cole G.T."/>
            <person name="Henn M.R."/>
            <person name="Birren B.W."/>
            <person name="Taylor J.W."/>
        </authorList>
    </citation>
    <scope>NUCLEOTIDE SEQUENCE [LARGE SCALE GENOMIC DNA]</scope>
    <source>
        <strain evidence="9">RS</strain>
    </source>
</reference>
<dbReference type="Proteomes" id="UP000001261">
    <property type="component" value="Unassembled WGS sequence"/>
</dbReference>
<feature type="transmembrane region" description="Helical" evidence="6">
    <location>
        <begin position="168"/>
        <end position="189"/>
    </location>
</feature>
<accession>A0A0D8JVF0</accession>
<dbReference type="OMA" id="REYMQYA"/>
<dbReference type="KEGG" id="cim:CIMG_12262"/>
<keyword evidence="2 6" id="KW-0812">Transmembrane</keyword>
<feature type="compositionally biased region" description="Low complexity" evidence="5">
    <location>
        <begin position="127"/>
        <end position="151"/>
    </location>
</feature>
<proteinExistence type="predicted"/>
<keyword evidence="4 6" id="KW-0472">Membrane</keyword>
<feature type="chain" id="PRO_5002331213" evidence="7">
    <location>
        <begin position="21"/>
        <end position="245"/>
    </location>
</feature>
<reference evidence="9" key="2">
    <citation type="journal article" date="2010" name="Genome Res.">
        <title>Population genomic sequencing of Coccidioides fungi reveals recent hybridization and transposon control.</title>
        <authorList>
            <person name="Neafsey D.E."/>
            <person name="Barker B.M."/>
            <person name="Sharpton T.J."/>
            <person name="Stajich J.E."/>
            <person name="Park D.J."/>
            <person name="Whiston E."/>
            <person name="Hung C.-Y."/>
            <person name="McMahan C."/>
            <person name="White J."/>
            <person name="Sykes S."/>
            <person name="Heiman D."/>
            <person name="Young S."/>
            <person name="Zeng Q."/>
            <person name="Abouelleil A."/>
            <person name="Aftuck L."/>
            <person name="Bessette D."/>
            <person name="Brown A."/>
            <person name="FitzGerald M."/>
            <person name="Lui A."/>
            <person name="Macdonald J.P."/>
            <person name="Priest M."/>
            <person name="Orbach M.J."/>
            <person name="Galgiani J.N."/>
            <person name="Kirkland T.N."/>
            <person name="Cole G.T."/>
            <person name="Birren B.W."/>
            <person name="Henn M.R."/>
            <person name="Taylor J.W."/>
            <person name="Rounsley S.D."/>
        </authorList>
    </citation>
    <scope>GENOME REANNOTATION</scope>
    <source>
        <strain evidence="9">RS</strain>
    </source>
</reference>